<dbReference type="InterPro" id="IPR035647">
    <property type="entry name" value="EFG_III/V"/>
</dbReference>
<evidence type="ECO:0000313" key="2">
    <source>
        <dbReference type="EMBL" id="EMD44798.1"/>
    </source>
</evidence>
<dbReference type="GO" id="GO:0071007">
    <property type="term" value="C:U2-type catalytic step 2 spliceosome"/>
    <property type="evidence" value="ECO:0007669"/>
    <property type="project" value="TreeGrafter"/>
</dbReference>
<dbReference type="AlphaFoldDB" id="M2R699"/>
<dbReference type="GO" id="GO:0005829">
    <property type="term" value="C:cytosol"/>
    <property type="evidence" value="ECO:0007669"/>
    <property type="project" value="TreeGrafter"/>
</dbReference>
<evidence type="ECO:0000259" key="1">
    <source>
        <dbReference type="SMART" id="SM00838"/>
    </source>
</evidence>
<dbReference type="Pfam" id="PF00679">
    <property type="entry name" value="EFG_C"/>
    <property type="match status" value="1"/>
</dbReference>
<dbReference type="SUPFAM" id="SSF54980">
    <property type="entry name" value="EF-G C-terminal domain-like"/>
    <property type="match status" value="1"/>
</dbReference>
<dbReference type="PANTHER" id="PTHR42908">
    <property type="entry name" value="TRANSLATION ELONGATION FACTOR-RELATED"/>
    <property type="match status" value="1"/>
</dbReference>
<dbReference type="GO" id="GO:0003924">
    <property type="term" value="F:GTPase activity"/>
    <property type="evidence" value="ECO:0007669"/>
    <property type="project" value="TreeGrafter"/>
</dbReference>
<dbReference type="OrthoDB" id="364892at2759"/>
<sequence>KIAIKGITKSISDRRGFIIQQQPLEGTPFQQIHGNIPLIEIFGFETDIRTFSRGQAFVQSWFSHWGNVPGDPLDKEIKPLNLQPNPQPYLSREFMMKTRRRKGLVDDVDTSKYFDEEMLSTMSQNNFIF</sequence>
<dbReference type="GO" id="GO:0000398">
    <property type="term" value="P:mRNA splicing, via spliceosome"/>
    <property type="evidence" value="ECO:0007669"/>
    <property type="project" value="TreeGrafter"/>
</dbReference>
<dbReference type="GO" id="GO:0046540">
    <property type="term" value="C:U4/U6 x U5 tri-snRNP complex"/>
    <property type="evidence" value="ECO:0007669"/>
    <property type="project" value="TreeGrafter"/>
</dbReference>
<dbReference type="GO" id="GO:0030623">
    <property type="term" value="F:U5 snRNA binding"/>
    <property type="evidence" value="ECO:0007669"/>
    <property type="project" value="TreeGrafter"/>
</dbReference>
<dbReference type="SMART" id="SM00838">
    <property type="entry name" value="EFG_C"/>
    <property type="match status" value="1"/>
</dbReference>
<feature type="domain" description="Elongation factor EFG" evidence="1">
    <location>
        <begin position="1"/>
        <end position="76"/>
    </location>
</feature>
<reference evidence="2 3" key="1">
    <citation type="submission" date="2013-02" db="EMBL/GenBank/DDBJ databases">
        <authorList>
            <person name="Hannick L."/>
            <person name="Zafar N."/>
            <person name="Lorenzi H."/>
            <person name="Ali I.A."/>
            <person name="Petri W.P."/>
            <person name="Caler E."/>
        </authorList>
    </citation>
    <scope>NUCLEOTIDE SEQUENCE [LARGE SCALE GENOMIC DNA]</scope>
    <source>
        <strain evidence="2 3">KU27</strain>
    </source>
</reference>
<keyword evidence="2" id="KW-0687">Ribonucleoprotein</keyword>
<dbReference type="Gene3D" id="3.30.70.240">
    <property type="match status" value="1"/>
</dbReference>
<dbReference type="InterPro" id="IPR000640">
    <property type="entry name" value="EFG_V-like"/>
</dbReference>
<name>M2R699_ENTHI</name>
<gene>
    <name evidence="2" type="ORF">EHI5A_129060</name>
</gene>
<dbReference type="VEuPathDB" id="AmoebaDB:EHI5A_129060"/>
<evidence type="ECO:0000313" key="3">
    <source>
        <dbReference type="Proteomes" id="UP000011755"/>
    </source>
</evidence>
<proteinExistence type="predicted"/>
<dbReference type="EMBL" id="KB444954">
    <property type="protein sequence ID" value="EMD44798.1"/>
    <property type="molecule type" value="Genomic_DNA"/>
</dbReference>
<dbReference type="Proteomes" id="UP000011755">
    <property type="component" value="Unassembled WGS sequence"/>
</dbReference>
<organism evidence="2 3">
    <name type="scientific">Entamoeba histolytica KU27</name>
    <dbReference type="NCBI Taxonomy" id="885311"/>
    <lineage>
        <taxon>Eukaryota</taxon>
        <taxon>Amoebozoa</taxon>
        <taxon>Evosea</taxon>
        <taxon>Archamoebae</taxon>
        <taxon>Mastigamoebida</taxon>
        <taxon>Entamoebidae</taxon>
        <taxon>Entamoeba</taxon>
    </lineage>
</organism>
<accession>M2R699</accession>
<dbReference type="PANTHER" id="PTHR42908:SF6">
    <property type="entry name" value="116 KDA U5 SMALL NUCLEAR RIBONUCLEOPROTEIN COMPONENT"/>
    <property type="match status" value="1"/>
</dbReference>
<feature type="non-terminal residue" evidence="2">
    <location>
        <position position="1"/>
    </location>
</feature>
<protein>
    <submittedName>
        <fullName evidence="2">U5 small nuclear ribonucleoprotein subunit, putative</fullName>
    </submittedName>
</protein>